<evidence type="ECO:0000256" key="6">
    <source>
        <dbReference type="ARBA" id="ARBA00022552"/>
    </source>
</evidence>
<feature type="binding site" evidence="15">
    <location>
        <position position="108"/>
    </location>
    <ligand>
        <name>Mg(2+)</name>
        <dbReference type="ChEBI" id="CHEBI:18420"/>
    </ligand>
</feature>
<feature type="domain" description="RNase III" evidence="17">
    <location>
        <begin position="1"/>
        <end position="119"/>
    </location>
</feature>
<dbReference type="Pfam" id="PF00035">
    <property type="entry name" value="dsrm"/>
    <property type="match status" value="1"/>
</dbReference>
<keyword evidence="13 15" id="KW-0460">Magnesium</keyword>
<dbReference type="PROSITE" id="PS50137">
    <property type="entry name" value="DS_RBD"/>
    <property type="match status" value="1"/>
</dbReference>
<evidence type="ECO:0000256" key="9">
    <source>
        <dbReference type="ARBA" id="ARBA00022722"/>
    </source>
</evidence>
<dbReference type="EC" id="3.1.26.3" evidence="15"/>
<dbReference type="GO" id="GO:0046872">
    <property type="term" value="F:metal ion binding"/>
    <property type="evidence" value="ECO:0007669"/>
    <property type="project" value="UniProtKB-KW"/>
</dbReference>
<comment type="similarity">
    <text evidence="3">Belongs to the ribonuclease III family.</text>
</comment>
<dbReference type="GO" id="GO:0004525">
    <property type="term" value="F:ribonuclease III activity"/>
    <property type="evidence" value="ECO:0007669"/>
    <property type="project" value="UniProtKB-UniRule"/>
</dbReference>
<keyword evidence="7 15" id="KW-0507">mRNA processing</keyword>
<dbReference type="Gene3D" id="3.30.160.20">
    <property type="match status" value="1"/>
</dbReference>
<dbReference type="SUPFAM" id="SSF54768">
    <property type="entry name" value="dsRNA-binding domain-like"/>
    <property type="match status" value="1"/>
</dbReference>
<keyword evidence="15" id="KW-0699">rRNA-binding</keyword>
<dbReference type="PANTHER" id="PTHR11207:SF0">
    <property type="entry name" value="RIBONUCLEASE 3"/>
    <property type="match status" value="1"/>
</dbReference>
<feature type="binding site" evidence="15">
    <location>
        <position position="105"/>
    </location>
    <ligand>
        <name>Mg(2+)</name>
        <dbReference type="ChEBI" id="CHEBI:18420"/>
    </ligand>
</feature>
<dbReference type="GO" id="GO:0042802">
    <property type="term" value="F:identical protein binding"/>
    <property type="evidence" value="ECO:0007669"/>
    <property type="project" value="UniProtKB-ARBA"/>
</dbReference>
<dbReference type="PROSITE" id="PS50142">
    <property type="entry name" value="RNASE_3_2"/>
    <property type="match status" value="1"/>
</dbReference>
<feature type="domain" description="DRBM" evidence="16">
    <location>
        <begin position="146"/>
        <end position="216"/>
    </location>
</feature>
<keyword evidence="14 15" id="KW-0694">RNA-binding</keyword>
<dbReference type="AlphaFoldDB" id="A0A4Y8UNA0"/>
<dbReference type="SMART" id="SM00535">
    <property type="entry name" value="RIBOc"/>
    <property type="match status" value="1"/>
</dbReference>
<dbReference type="GO" id="GO:0010468">
    <property type="term" value="P:regulation of gene expression"/>
    <property type="evidence" value="ECO:0007669"/>
    <property type="project" value="TreeGrafter"/>
</dbReference>
<dbReference type="GO" id="GO:0003725">
    <property type="term" value="F:double-stranded RNA binding"/>
    <property type="evidence" value="ECO:0007669"/>
    <property type="project" value="TreeGrafter"/>
</dbReference>
<dbReference type="GO" id="GO:0005737">
    <property type="term" value="C:cytoplasm"/>
    <property type="evidence" value="ECO:0007669"/>
    <property type="project" value="UniProtKB-SubCell"/>
</dbReference>
<dbReference type="InterPro" id="IPR036389">
    <property type="entry name" value="RNase_III_sf"/>
</dbReference>
<dbReference type="InterPro" id="IPR011907">
    <property type="entry name" value="RNase_III"/>
</dbReference>
<dbReference type="InterPro" id="IPR014720">
    <property type="entry name" value="dsRBD_dom"/>
</dbReference>
<organism evidence="18 19">
    <name type="scientific">Gammaproteobacteria bacterium LSUCC0057</name>
    <dbReference type="NCBI Taxonomy" id="2559237"/>
    <lineage>
        <taxon>Bacteria</taxon>
        <taxon>Pseudomonadati</taxon>
        <taxon>Pseudomonadota</taxon>
        <taxon>Gammaproteobacteria</taxon>
        <taxon>Cellvibrionales</taxon>
        <taxon>Porticoccaceae</taxon>
        <taxon>SAR92 clade</taxon>
    </lineage>
</organism>
<dbReference type="SMART" id="SM00358">
    <property type="entry name" value="DSRM"/>
    <property type="match status" value="1"/>
</dbReference>
<gene>
    <name evidence="15" type="primary">rnc</name>
    <name evidence="18" type="ORF">E3W66_00625</name>
</gene>
<keyword evidence="19" id="KW-1185">Reference proteome</keyword>
<dbReference type="CDD" id="cd00593">
    <property type="entry name" value="RIBOc"/>
    <property type="match status" value="1"/>
</dbReference>
<evidence type="ECO:0000256" key="12">
    <source>
        <dbReference type="ARBA" id="ARBA00022801"/>
    </source>
</evidence>
<keyword evidence="10 15" id="KW-0479">Metal-binding</keyword>
<evidence type="ECO:0000313" key="19">
    <source>
        <dbReference type="Proteomes" id="UP000298133"/>
    </source>
</evidence>
<comment type="subcellular location">
    <subcellularLocation>
        <location evidence="2 15">Cytoplasm</location>
    </subcellularLocation>
</comment>
<evidence type="ECO:0000256" key="5">
    <source>
        <dbReference type="ARBA" id="ARBA00022490"/>
    </source>
</evidence>
<comment type="caution">
    <text evidence="18">The sequence shown here is derived from an EMBL/GenBank/DDBJ whole genome shotgun (WGS) entry which is preliminary data.</text>
</comment>
<evidence type="ECO:0000256" key="7">
    <source>
        <dbReference type="ARBA" id="ARBA00022664"/>
    </source>
</evidence>
<dbReference type="HAMAP" id="MF_00104">
    <property type="entry name" value="RNase_III"/>
    <property type="match status" value="1"/>
</dbReference>
<keyword evidence="9 15" id="KW-0540">Nuclease</keyword>
<name>A0A4Y8UNA0_9GAMM</name>
<dbReference type="SUPFAM" id="SSF69065">
    <property type="entry name" value="RNase III domain-like"/>
    <property type="match status" value="1"/>
</dbReference>
<evidence type="ECO:0000256" key="15">
    <source>
        <dbReference type="HAMAP-Rule" id="MF_00104"/>
    </source>
</evidence>
<evidence type="ECO:0000259" key="16">
    <source>
        <dbReference type="PROSITE" id="PS50137"/>
    </source>
</evidence>
<comment type="catalytic activity">
    <reaction evidence="1 15">
        <text>Endonucleolytic cleavage to 5'-phosphomonoester.</text>
        <dbReference type="EC" id="3.1.26.3"/>
    </reaction>
</comment>
<dbReference type="GO" id="GO:0006397">
    <property type="term" value="P:mRNA processing"/>
    <property type="evidence" value="ECO:0007669"/>
    <property type="project" value="UniProtKB-UniRule"/>
</dbReference>
<feature type="binding site" evidence="15">
    <location>
        <position position="32"/>
    </location>
    <ligand>
        <name>Mg(2+)</name>
        <dbReference type="ChEBI" id="CHEBI:18420"/>
    </ligand>
</feature>
<dbReference type="GO" id="GO:0006364">
    <property type="term" value="P:rRNA processing"/>
    <property type="evidence" value="ECO:0007669"/>
    <property type="project" value="UniProtKB-UniRule"/>
</dbReference>
<protein>
    <recommendedName>
        <fullName evidence="15">Ribonuclease 3</fullName>
        <ecNumber evidence="15">3.1.26.3</ecNumber>
    </recommendedName>
    <alternativeName>
        <fullName evidence="15">Ribonuclease III</fullName>
        <shortName evidence="15">RNase III</shortName>
    </alternativeName>
</protein>
<dbReference type="InterPro" id="IPR000999">
    <property type="entry name" value="RNase_III_dom"/>
</dbReference>
<evidence type="ECO:0000256" key="4">
    <source>
        <dbReference type="ARBA" id="ARBA00011738"/>
    </source>
</evidence>
<keyword evidence="6 15" id="KW-0698">rRNA processing</keyword>
<dbReference type="GO" id="GO:0019843">
    <property type="term" value="F:rRNA binding"/>
    <property type="evidence" value="ECO:0007669"/>
    <property type="project" value="UniProtKB-KW"/>
</dbReference>
<evidence type="ECO:0000256" key="8">
    <source>
        <dbReference type="ARBA" id="ARBA00022694"/>
    </source>
</evidence>
<keyword evidence="12 15" id="KW-0378">Hydrolase</keyword>
<dbReference type="Proteomes" id="UP000298133">
    <property type="component" value="Unassembled WGS sequence"/>
</dbReference>
<evidence type="ECO:0000256" key="2">
    <source>
        <dbReference type="ARBA" id="ARBA00004496"/>
    </source>
</evidence>
<evidence type="ECO:0000256" key="13">
    <source>
        <dbReference type="ARBA" id="ARBA00022842"/>
    </source>
</evidence>
<dbReference type="OrthoDB" id="9805026at2"/>
<sequence length="217" mass="23605">MRRLGYQFTDPALLELALSHRSVGEPNNERLEFLGDAVLGVTISKLLYQQFPTASEGDLSRMRSAIVRAESLASIARQLELGDHLLLGQGELKSGGFRRDSILGDSVEALIGAIYTDSDGAAVEAVIAHWFSAALAAADQRAPAKDSKTALQEWLQQRGKPLPEYTLLEEQGEPHQRTFLVSCKIALRDKPVTASARSRRKAEQAAAALLLAKLEGQ</sequence>
<keyword evidence="11 15" id="KW-0255">Endonuclease</keyword>
<dbReference type="FunFam" id="3.30.160.20:FF:000003">
    <property type="entry name" value="Ribonuclease 3"/>
    <property type="match status" value="1"/>
</dbReference>
<comment type="function">
    <text evidence="15">Digests double-stranded RNA. Involved in the processing of primary rRNA transcript to yield the immediate precursors to the large and small rRNAs (23S and 16S). Processes some mRNAs, and tRNAs when they are encoded in the rRNA operon. Processes pre-crRNA and tracrRNA of type II CRISPR loci if present in the organism.</text>
</comment>
<evidence type="ECO:0000259" key="17">
    <source>
        <dbReference type="PROSITE" id="PS50142"/>
    </source>
</evidence>
<evidence type="ECO:0000256" key="11">
    <source>
        <dbReference type="ARBA" id="ARBA00022759"/>
    </source>
</evidence>
<dbReference type="PANTHER" id="PTHR11207">
    <property type="entry name" value="RIBONUCLEASE III"/>
    <property type="match status" value="1"/>
</dbReference>
<keyword evidence="8 15" id="KW-0819">tRNA processing</keyword>
<dbReference type="Pfam" id="PF14622">
    <property type="entry name" value="Ribonucleas_3_3"/>
    <property type="match status" value="1"/>
</dbReference>
<evidence type="ECO:0000256" key="3">
    <source>
        <dbReference type="ARBA" id="ARBA00010183"/>
    </source>
</evidence>
<feature type="active site" evidence="15">
    <location>
        <position position="36"/>
    </location>
</feature>
<dbReference type="NCBIfam" id="TIGR02191">
    <property type="entry name" value="RNaseIII"/>
    <property type="match status" value="1"/>
</dbReference>
<keyword evidence="5 15" id="KW-0963">Cytoplasm</keyword>
<comment type="cofactor">
    <cofactor evidence="15">
        <name>Mg(2+)</name>
        <dbReference type="ChEBI" id="CHEBI:18420"/>
    </cofactor>
</comment>
<dbReference type="Gene3D" id="1.10.1520.10">
    <property type="entry name" value="Ribonuclease III domain"/>
    <property type="match status" value="1"/>
</dbReference>
<dbReference type="CDD" id="cd10845">
    <property type="entry name" value="DSRM_RNAse_III_family"/>
    <property type="match status" value="1"/>
</dbReference>
<dbReference type="FunFam" id="1.10.1520.10:FF:000001">
    <property type="entry name" value="Ribonuclease 3"/>
    <property type="match status" value="1"/>
</dbReference>
<evidence type="ECO:0000256" key="10">
    <source>
        <dbReference type="ARBA" id="ARBA00022723"/>
    </source>
</evidence>
<dbReference type="PROSITE" id="PS00517">
    <property type="entry name" value="RNASE_3_1"/>
    <property type="match status" value="1"/>
</dbReference>
<evidence type="ECO:0000256" key="1">
    <source>
        <dbReference type="ARBA" id="ARBA00000109"/>
    </source>
</evidence>
<dbReference type="GO" id="GO:0008033">
    <property type="term" value="P:tRNA processing"/>
    <property type="evidence" value="ECO:0007669"/>
    <property type="project" value="UniProtKB-KW"/>
</dbReference>
<reference evidence="18 19" key="1">
    <citation type="submission" date="2019-03" db="EMBL/GenBank/DDBJ databases">
        <title>Draft genome of Gammaproteobacteria bacterium LSUCC0057, a member of the SAR92 clade.</title>
        <authorList>
            <person name="Lanclos V.C."/>
            <person name="Doiron C."/>
            <person name="Henson M.W."/>
            <person name="Thrash J.C."/>
        </authorList>
    </citation>
    <scope>NUCLEOTIDE SEQUENCE [LARGE SCALE GENOMIC DNA]</scope>
    <source>
        <strain evidence="18 19">LSUCC0057</strain>
    </source>
</reference>
<comment type="subunit">
    <text evidence="4 15">Homodimer.</text>
</comment>
<evidence type="ECO:0000256" key="14">
    <source>
        <dbReference type="ARBA" id="ARBA00022884"/>
    </source>
</evidence>
<dbReference type="EMBL" id="SPIA01000001">
    <property type="protein sequence ID" value="TFH69307.1"/>
    <property type="molecule type" value="Genomic_DNA"/>
</dbReference>
<evidence type="ECO:0000313" key="18">
    <source>
        <dbReference type="EMBL" id="TFH69307.1"/>
    </source>
</evidence>
<feature type="active site" evidence="15">
    <location>
        <position position="108"/>
    </location>
</feature>
<proteinExistence type="inferred from homology"/>
<accession>A0A4Y8UNA0</accession>